<name>A0A9P7GQH5_9HYPO</name>
<keyword evidence="2" id="KW-0732">Signal</keyword>
<feature type="chain" id="PRO_5040479761" description="GH16 domain-containing protein" evidence="2">
    <location>
        <begin position="37"/>
        <end position="740"/>
    </location>
</feature>
<keyword evidence="6" id="KW-1185">Reference proteome</keyword>
<dbReference type="InterPro" id="IPR037176">
    <property type="entry name" value="Osmotin/thaumatin-like_sf"/>
</dbReference>
<dbReference type="Pfam" id="PF16483">
    <property type="entry name" value="Glyco_hydro_64"/>
    <property type="match status" value="1"/>
</dbReference>
<reference evidence="5" key="1">
    <citation type="submission" date="2021-04" db="EMBL/GenBank/DDBJ databases">
        <title>Draft genome of Fusarium avenaceum strain F156N33, isolated from an atmospheric sample in Virginia.</title>
        <authorList>
            <person name="Yang S."/>
            <person name="Vinatzer B.A."/>
            <person name="Coleman J."/>
        </authorList>
    </citation>
    <scope>NUCLEOTIDE SEQUENCE</scope>
    <source>
        <strain evidence="5">F156N33</strain>
    </source>
</reference>
<feature type="compositionally biased region" description="Polar residues" evidence="1">
    <location>
        <begin position="327"/>
        <end position="341"/>
    </location>
</feature>
<dbReference type="Pfam" id="PF00722">
    <property type="entry name" value="Glyco_hydro_16"/>
    <property type="match status" value="1"/>
</dbReference>
<feature type="region of interest" description="Disordered" evidence="1">
    <location>
        <begin position="327"/>
        <end position="350"/>
    </location>
</feature>
<dbReference type="InterPro" id="IPR042517">
    <property type="entry name" value="Glyco_hydro_64_N_2"/>
</dbReference>
<evidence type="ECO:0000256" key="2">
    <source>
        <dbReference type="SAM" id="SignalP"/>
    </source>
</evidence>
<evidence type="ECO:0000259" key="3">
    <source>
        <dbReference type="PROSITE" id="PS51762"/>
    </source>
</evidence>
<dbReference type="Proteomes" id="UP000782241">
    <property type="component" value="Unassembled WGS sequence"/>
</dbReference>
<dbReference type="InterPro" id="IPR013320">
    <property type="entry name" value="ConA-like_dom_sf"/>
</dbReference>
<dbReference type="EMBL" id="JAGPUO010000040">
    <property type="protein sequence ID" value="KAG5654939.1"/>
    <property type="molecule type" value="Genomic_DNA"/>
</dbReference>
<dbReference type="CDD" id="cd09220">
    <property type="entry name" value="GH64-GluB-like"/>
    <property type="match status" value="1"/>
</dbReference>
<dbReference type="AlphaFoldDB" id="A0A9P7GQH5"/>
<dbReference type="Gene3D" id="2.60.110.10">
    <property type="entry name" value="Thaumatin"/>
    <property type="match status" value="1"/>
</dbReference>
<dbReference type="GO" id="GO:0004553">
    <property type="term" value="F:hydrolase activity, hydrolyzing O-glycosyl compounds"/>
    <property type="evidence" value="ECO:0007669"/>
    <property type="project" value="InterPro"/>
</dbReference>
<dbReference type="Gene3D" id="2.60.120.200">
    <property type="match status" value="1"/>
</dbReference>
<dbReference type="PROSITE" id="PS51762">
    <property type="entry name" value="GH16_2"/>
    <property type="match status" value="1"/>
</dbReference>
<feature type="signal peptide" evidence="2">
    <location>
        <begin position="1"/>
        <end position="36"/>
    </location>
</feature>
<organism evidence="5 6">
    <name type="scientific">Fusarium avenaceum</name>
    <dbReference type="NCBI Taxonomy" id="40199"/>
    <lineage>
        <taxon>Eukaryota</taxon>
        <taxon>Fungi</taxon>
        <taxon>Dikarya</taxon>
        <taxon>Ascomycota</taxon>
        <taxon>Pezizomycotina</taxon>
        <taxon>Sordariomycetes</taxon>
        <taxon>Hypocreomycetidae</taxon>
        <taxon>Hypocreales</taxon>
        <taxon>Nectriaceae</taxon>
        <taxon>Fusarium</taxon>
        <taxon>Fusarium tricinctum species complex</taxon>
    </lineage>
</organism>
<dbReference type="InterPro" id="IPR000757">
    <property type="entry name" value="Beta-glucanase-like"/>
</dbReference>
<dbReference type="PROSITE" id="PS52006">
    <property type="entry name" value="GH64"/>
    <property type="match status" value="1"/>
</dbReference>
<evidence type="ECO:0008006" key="7">
    <source>
        <dbReference type="Google" id="ProtNLM"/>
    </source>
</evidence>
<dbReference type="SUPFAM" id="SSF49899">
    <property type="entry name" value="Concanavalin A-like lectins/glucanases"/>
    <property type="match status" value="1"/>
</dbReference>
<evidence type="ECO:0000313" key="6">
    <source>
        <dbReference type="Proteomes" id="UP000782241"/>
    </source>
</evidence>
<feature type="domain" description="GH16" evidence="3">
    <location>
        <begin position="89"/>
        <end position="299"/>
    </location>
</feature>
<comment type="caution">
    <text evidence="5">The sequence shown here is derived from an EMBL/GenBank/DDBJ whole genome shotgun (WGS) entry which is preliminary data.</text>
</comment>
<evidence type="ECO:0000313" key="5">
    <source>
        <dbReference type="EMBL" id="KAG5654939.1"/>
    </source>
</evidence>
<dbReference type="CDD" id="cd00413">
    <property type="entry name" value="Glyco_hydrolase_16"/>
    <property type="match status" value="1"/>
</dbReference>
<accession>A0A9P7GQH5</accession>
<gene>
    <name evidence="5" type="ORF">KAF25_010893</name>
</gene>
<dbReference type="PANTHER" id="PTHR38165:SF1">
    <property type="entry name" value="GLUCANASE B"/>
    <property type="match status" value="1"/>
</dbReference>
<dbReference type="InterPro" id="IPR032477">
    <property type="entry name" value="Glyco_hydro_64"/>
</dbReference>
<feature type="domain" description="GH64" evidence="4">
    <location>
        <begin position="337"/>
        <end position="720"/>
    </location>
</feature>
<sequence length="740" mass="81330">MLLVIHSREENTAAEQFPVMILFLVPLLAIALLVSADCECGYEIRNNEGDGFSLFMDRLETDFSQLHDLSQSHDWVAQQFTVSAKDGRGNYSKAFTPANVYIPGGESQDQSDHGDGLQLRVSSDIGEDNKVPASEVDTARLDLHWGSFRAGMKLTETKGTCSAFFWYFNDTQEIDIEFLSREFDYDKGVYPVNLVVQSKQSLEAGYDASKTGTYKRVHLDFDPTDIFHEYRFDYLPGQVLFYADSKLLAQMEGDDMPSTGGHLILQHWSNGNPLWSGGPPMEDAVVTVSYVKAYFNSSNSQRQSFLSQKCHEFSEASVCLIRDVTNPTSPGKSSNGSNLQSHDPDDESNGAFIIMPTEPFLDIILINHTNSESLFAHVTGRDEQGVVILLADGETIHRPQSPSEILQPVGADIAIPIGGPGAQKKLRIPHIFGGRIWFCKGKPLTFLLNPGPAVVEPSVTNPTDPNFDADWGFCEFTYNNDQLYVNVSYVDFVSLPIGLELENEAGKVTRVPGMPKNGLDQVCDGLKRQGEKDGAGWEKLVVKSKSGSNLRALSVNGGAELHSGLLENHFVAEIDAAWKRYEKEDIEINTQAEWGDVKGRVHHGKLVFKDVGKDKLKFHFEKPSTRDVVSCSTGPFAGGPDVTPAQLNIGARIAAALNRTTLSSNPRQPEGESVDAYYGKGDVNTNHYSRICHEVTIEGKGYAFPYDDVGAAGGVDQSGFLNDGRPKVLTVHVGGQEQQV</sequence>
<dbReference type="PANTHER" id="PTHR38165">
    <property type="match status" value="1"/>
</dbReference>
<proteinExistence type="predicted"/>
<protein>
    <recommendedName>
        <fullName evidence="7">GH16 domain-containing protein</fullName>
    </recommendedName>
</protein>
<dbReference type="Gene3D" id="3.30.920.50">
    <property type="entry name" value="Beta-1,3-glucanase, C-terminal domain"/>
    <property type="match status" value="1"/>
</dbReference>
<evidence type="ECO:0000259" key="4">
    <source>
        <dbReference type="PROSITE" id="PS52006"/>
    </source>
</evidence>
<evidence type="ECO:0000256" key="1">
    <source>
        <dbReference type="SAM" id="MobiDB-lite"/>
    </source>
</evidence>
<dbReference type="GO" id="GO:0005975">
    <property type="term" value="P:carbohydrate metabolic process"/>
    <property type="evidence" value="ECO:0007669"/>
    <property type="project" value="InterPro"/>
</dbReference>
<dbReference type="InterPro" id="IPR037398">
    <property type="entry name" value="Glyco_hydro_64_fam"/>
</dbReference>